<dbReference type="InterPro" id="IPR025110">
    <property type="entry name" value="AMP-bd_C"/>
</dbReference>
<dbReference type="RefSeq" id="WP_141004280.1">
    <property type="nucleotide sequence ID" value="NZ_BAAAOR010000011.1"/>
</dbReference>
<dbReference type="SUPFAM" id="SSF56801">
    <property type="entry name" value="Acetyl-CoA synthetase-like"/>
    <property type="match status" value="1"/>
</dbReference>
<dbReference type="PROSITE" id="PS00455">
    <property type="entry name" value="AMP_BINDING"/>
    <property type="match status" value="1"/>
</dbReference>
<organism evidence="5 6">
    <name type="scientific">Nocardioides humi</name>
    <dbReference type="NCBI Taxonomy" id="449461"/>
    <lineage>
        <taxon>Bacteria</taxon>
        <taxon>Bacillati</taxon>
        <taxon>Actinomycetota</taxon>
        <taxon>Actinomycetes</taxon>
        <taxon>Propionibacteriales</taxon>
        <taxon>Nocardioidaceae</taxon>
        <taxon>Nocardioides</taxon>
    </lineage>
</organism>
<dbReference type="InterPro" id="IPR000873">
    <property type="entry name" value="AMP-dep_synth/lig_dom"/>
</dbReference>
<evidence type="ECO:0000313" key="6">
    <source>
        <dbReference type="Proteomes" id="UP001500842"/>
    </source>
</evidence>
<dbReference type="Gene3D" id="3.40.50.12780">
    <property type="entry name" value="N-terminal domain of ligase-like"/>
    <property type="match status" value="1"/>
</dbReference>
<comment type="similarity">
    <text evidence="1">Belongs to the ATP-dependent AMP-binding enzyme family.</text>
</comment>
<feature type="domain" description="AMP-dependent synthetase/ligase" evidence="3">
    <location>
        <begin position="41"/>
        <end position="402"/>
    </location>
</feature>
<dbReference type="GO" id="GO:0016874">
    <property type="term" value="F:ligase activity"/>
    <property type="evidence" value="ECO:0007669"/>
    <property type="project" value="UniProtKB-KW"/>
</dbReference>
<dbReference type="Pfam" id="PF00501">
    <property type="entry name" value="AMP-binding"/>
    <property type="match status" value="1"/>
</dbReference>
<dbReference type="Proteomes" id="UP001500842">
    <property type="component" value="Unassembled WGS sequence"/>
</dbReference>
<evidence type="ECO:0000259" key="4">
    <source>
        <dbReference type="Pfam" id="PF13193"/>
    </source>
</evidence>
<dbReference type="Pfam" id="PF13193">
    <property type="entry name" value="AMP-binding_C"/>
    <property type="match status" value="1"/>
</dbReference>
<evidence type="ECO:0000256" key="2">
    <source>
        <dbReference type="ARBA" id="ARBA00022598"/>
    </source>
</evidence>
<proteinExistence type="inferred from homology"/>
<dbReference type="PANTHER" id="PTHR43201:SF5">
    <property type="entry name" value="MEDIUM-CHAIN ACYL-COA LIGASE ACSF2, MITOCHONDRIAL"/>
    <property type="match status" value="1"/>
</dbReference>
<dbReference type="PANTHER" id="PTHR43201">
    <property type="entry name" value="ACYL-COA SYNTHETASE"/>
    <property type="match status" value="1"/>
</dbReference>
<evidence type="ECO:0000256" key="1">
    <source>
        <dbReference type="ARBA" id="ARBA00006432"/>
    </source>
</evidence>
<protein>
    <submittedName>
        <fullName evidence="5">Medium-chain fatty-acid--CoA ligase</fullName>
    </submittedName>
</protein>
<gene>
    <name evidence="5" type="primary">fadK_1</name>
    <name evidence="5" type="ORF">GCM10009788_14130</name>
</gene>
<feature type="domain" description="AMP-binding enzyme C-terminal" evidence="4">
    <location>
        <begin position="455"/>
        <end position="531"/>
    </location>
</feature>
<keyword evidence="6" id="KW-1185">Reference proteome</keyword>
<name>A0ABN2A4N6_9ACTN</name>
<reference evidence="5 6" key="1">
    <citation type="journal article" date="2019" name="Int. J. Syst. Evol. Microbiol.">
        <title>The Global Catalogue of Microorganisms (GCM) 10K type strain sequencing project: providing services to taxonomists for standard genome sequencing and annotation.</title>
        <authorList>
            <consortium name="The Broad Institute Genomics Platform"/>
            <consortium name="The Broad Institute Genome Sequencing Center for Infectious Disease"/>
            <person name="Wu L."/>
            <person name="Ma J."/>
        </authorList>
    </citation>
    <scope>NUCLEOTIDE SEQUENCE [LARGE SCALE GENOMIC DNA]</scope>
    <source>
        <strain evidence="5 6">JCM 14942</strain>
    </source>
</reference>
<comment type="caution">
    <text evidence="5">The sequence shown here is derived from an EMBL/GenBank/DDBJ whole genome shotgun (WGS) entry which is preliminary data.</text>
</comment>
<dbReference type="InterPro" id="IPR020845">
    <property type="entry name" value="AMP-binding_CS"/>
</dbReference>
<accession>A0ABN2A4N6</accession>
<sequence length="550" mass="59130">MATSSQSAVRLLRDVVTPAERRELYRSRGHWNSDTLADRLAQHAAARPEKTAVVDLAGTRRRTYAELYADVCRMVRVLTEAGVEPGDVVAVQLPNWYETVVVDLAVLARGAVLNTMLPIYRGKEMRHMLSAAGSKLLVTPAVYRRFDHAALAAELVDELPALRTHLVVPDPVEQPAALDGLLEGHAAAPYPSGLDPEAVSELMFTSGTESTPKAIMHTESTTEFGVRAAGEALGLTAEDIVWMPSPIGHSTGFNYGLRMALHHGLTLCLQDKWDAAEAVRTIQDERCTYTVAATTFLADVLDEADRVGADLSSMRRFSSGGAAVPPHLVRRASELGMTVLRLYGSTEVLIGSWNRPESPETKRIETDGLPFDAVELEVRRDGRAVVGEPGVIYVRSPSASVGFFNDPERTASTFDADGWVESGDLGVLDADGYLTIVGRTKEIIIRGGLNIAPREIEELIVKLPEVAACAVVPVPDDRLGEIACACVVLQPGAALTLAELTTALRGFGLAAFKLPERLEVVDSLPTTTTGKVQKNVLVDRLADAAGSRGA</sequence>
<evidence type="ECO:0000259" key="3">
    <source>
        <dbReference type="Pfam" id="PF00501"/>
    </source>
</evidence>
<dbReference type="Gene3D" id="3.30.300.30">
    <property type="match status" value="1"/>
</dbReference>
<dbReference type="InterPro" id="IPR045851">
    <property type="entry name" value="AMP-bd_C_sf"/>
</dbReference>
<dbReference type="InterPro" id="IPR042099">
    <property type="entry name" value="ANL_N_sf"/>
</dbReference>
<evidence type="ECO:0000313" key="5">
    <source>
        <dbReference type="EMBL" id="GAA1510928.1"/>
    </source>
</evidence>
<keyword evidence="2 5" id="KW-0436">Ligase</keyword>
<dbReference type="EMBL" id="BAAAOR010000011">
    <property type="protein sequence ID" value="GAA1510928.1"/>
    <property type="molecule type" value="Genomic_DNA"/>
</dbReference>